<organism evidence="7 8">
    <name type="scientific">Candidatus Doriopsillibacter californiensis</name>
    <dbReference type="NCBI Taxonomy" id="2970740"/>
    <lineage>
        <taxon>Bacteria</taxon>
        <taxon>Pseudomonadati</taxon>
        <taxon>Pseudomonadota</taxon>
        <taxon>Gammaproteobacteria</taxon>
        <taxon>Candidatus Tethybacterales</taxon>
        <taxon>Candidatus Persebacteraceae</taxon>
        <taxon>Candidatus Doriopsillibacter</taxon>
    </lineage>
</organism>
<sequence>MSIYLKTKKLEKQENSLVSSETTATPSSSIPTTLEPIAPRYEQKNTPEVPEDFPPPSDFFSLHQKTLVFIQNKNIIIAIAVVLVLVSGGYTWFNLRANNFLKEGKAALVEKNYSVALESLTQYAEFANPSEEEIILLARAQLMSGNIMQAEKTLRPLSQKFSELPKASYINAAANYGNAPQKAMSLLEKSKYSSYPPVYALLGIFALLENNPVIARDYLEKTVDTLSNTELSVEETQTLNDLLLHSYYFYLQNTDVKIGEKFPLPFDKLKKPMPIDKNLGFAVNTEGFNNYYGIPLNVEALAQQENSTPASDIVALQALSYVIDKNHKQARKIIVESTVASQSLLSQYIIAYLDMADGDTQSAQKHYEEINQRTPSTYSFAYAAGAAWSRQEGNLPNDDILAMYQKATDTDPTNTVALNNYVFLLMYAGNEKKAAELIKQAQKRNLLNNELLALSFLLDISAQRQPETTRVELLDELSNNPESSLLLNAAIVLEKLSGNYAEAATLTRRLQILLPEEPRVVDTLADLYELRQQQLLMIDTLEQGYRKFPFDEAILNRLLLTYAKNGSRQKTYKLLQVSSFQLKDESIGLHAKALLDVRNTPSSTSGMEQAKLAIEKAPTAQRKAEIANDFAHIYLDYNFIERTSYFYPFIAEAAKTGSVVDDIALRALDARLKSASAADNINAEEIRVILQEAEKHHHVIAQVDACLALAAVGDSKHAINHLKNMRKKQNASTSILRALLNVYKQSNDANNAERIEARIAVLEQRLPRDTAEKLSKKNQSAEAIFVNYTDESEFIKSIDQAVEERDFNKAIDLYTQLLSHETIRTKNPARTYQNRAGFYMAIENYVRAAEDYAKALEIGKLNLSSENIVRHNYARALFSIKDYRGVVEQLELLLPAKAPEDLNYLRLLAFSQHRLSNMDASIDAYLKIIEKYPEQIESYLRIAAIEVQRNRAIEAVSILNQALEIEPRNVSVHKMLSGIYISVEEPEKAQRHLNIAKQEGSQ</sequence>
<evidence type="ECO:0000256" key="6">
    <source>
        <dbReference type="SAM" id="Phobius"/>
    </source>
</evidence>
<feature type="compositionally biased region" description="Low complexity" evidence="5">
    <location>
        <begin position="19"/>
        <end position="33"/>
    </location>
</feature>
<keyword evidence="1" id="KW-0677">Repeat</keyword>
<feature type="repeat" description="TPR" evidence="3">
    <location>
        <begin position="829"/>
        <end position="862"/>
    </location>
</feature>
<keyword evidence="6" id="KW-0812">Transmembrane</keyword>
<evidence type="ECO:0000256" key="1">
    <source>
        <dbReference type="ARBA" id="ARBA00022737"/>
    </source>
</evidence>
<evidence type="ECO:0000256" key="2">
    <source>
        <dbReference type="ARBA" id="ARBA00022803"/>
    </source>
</evidence>
<evidence type="ECO:0000313" key="8">
    <source>
        <dbReference type="Proteomes" id="UP001168167"/>
    </source>
</evidence>
<evidence type="ECO:0008006" key="9">
    <source>
        <dbReference type="Google" id="ProtNLM"/>
    </source>
</evidence>
<reference evidence="7" key="2">
    <citation type="journal article" date="2023" name="Microbiome">
        <title>Synthase-selected sorting approach identifies a beta-lactone synthase in a nudibranch symbiotic bacterium.</title>
        <authorList>
            <person name="Dzunkova M."/>
            <person name="La Clair J.J."/>
            <person name="Tyml T."/>
            <person name="Doud D."/>
            <person name="Schulz F."/>
            <person name="Piquer-Esteban S."/>
            <person name="Porcel Sanchis D."/>
            <person name="Osborn A."/>
            <person name="Robinson D."/>
            <person name="Louie K.B."/>
            <person name="Bowen B.P."/>
            <person name="Bowers R.M."/>
            <person name="Lee J."/>
            <person name="Arnau V."/>
            <person name="Diaz-Villanueva W."/>
            <person name="Stepanauskas R."/>
            <person name="Gosliner T."/>
            <person name="Date S.V."/>
            <person name="Northen T.R."/>
            <person name="Cheng J.F."/>
            <person name="Burkart M.D."/>
            <person name="Woyke T."/>
        </authorList>
    </citation>
    <scope>NUCLEOTIDE SEQUENCE</scope>
    <source>
        <strain evidence="7">Df01</strain>
    </source>
</reference>
<dbReference type="PROSITE" id="PS50005">
    <property type="entry name" value="TPR"/>
    <property type="match status" value="2"/>
</dbReference>
<gene>
    <name evidence="7" type="ORF">NQX30_07325</name>
</gene>
<keyword evidence="4" id="KW-0175">Coiled coil</keyword>
<keyword evidence="2 3" id="KW-0802">TPR repeat</keyword>
<evidence type="ECO:0000313" key="7">
    <source>
        <dbReference type="EMBL" id="MDM5148167.1"/>
    </source>
</evidence>
<keyword evidence="8" id="KW-1185">Reference proteome</keyword>
<dbReference type="Gene3D" id="1.25.40.10">
    <property type="entry name" value="Tetratricopeptide repeat domain"/>
    <property type="match status" value="3"/>
</dbReference>
<feature type="region of interest" description="Disordered" evidence="5">
    <location>
        <begin position="1"/>
        <end position="38"/>
    </location>
</feature>
<dbReference type="InterPro" id="IPR031101">
    <property type="entry name" value="Ctr9"/>
</dbReference>
<feature type="transmembrane region" description="Helical" evidence="6">
    <location>
        <begin position="75"/>
        <end position="93"/>
    </location>
</feature>
<accession>A0ABT7QN65</accession>
<name>A0ABT7QN65_9GAMM</name>
<dbReference type="SMART" id="SM00028">
    <property type="entry name" value="TPR"/>
    <property type="match status" value="4"/>
</dbReference>
<feature type="repeat" description="TPR" evidence="3">
    <location>
        <begin position="936"/>
        <end position="969"/>
    </location>
</feature>
<dbReference type="PANTHER" id="PTHR14027:SF2">
    <property type="entry name" value="RNA POLYMERASE-ASSOCIATED PROTEIN CTR9 HOMOLOG"/>
    <property type="match status" value="1"/>
</dbReference>
<proteinExistence type="predicted"/>
<dbReference type="InterPro" id="IPR011990">
    <property type="entry name" value="TPR-like_helical_dom_sf"/>
</dbReference>
<dbReference type="InterPro" id="IPR019734">
    <property type="entry name" value="TPR_rpt"/>
</dbReference>
<feature type="coiled-coil region" evidence="4">
    <location>
        <begin position="752"/>
        <end position="791"/>
    </location>
</feature>
<keyword evidence="6" id="KW-0472">Membrane</keyword>
<dbReference type="SUPFAM" id="SSF48452">
    <property type="entry name" value="TPR-like"/>
    <property type="match status" value="3"/>
</dbReference>
<dbReference type="EMBL" id="JANQAO010000004">
    <property type="protein sequence ID" value="MDM5148167.1"/>
    <property type="molecule type" value="Genomic_DNA"/>
</dbReference>
<comment type="caution">
    <text evidence="7">The sequence shown here is derived from an EMBL/GenBank/DDBJ whole genome shotgun (WGS) entry which is preliminary data.</text>
</comment>
<protein>
    <recommendedName>
        <fullName evidence="9">Tetratricopeptide repeat protein</fullName>
    </recommendedName>
</protein>
<keyword evidence="6" id="KW-1133">Transmembrane helix</keyword>
<evidence type="ECO:0000256" key="4">
    <source>
        <dbReference type="SAM" id="Coils"/>
    </source>
</evidence>
<dbReference type="Proteomes" id="UP001168167">
    <property type="component" value="Unassembled WGS sequence"/>
</dbReference>
<evidence type="ECO:0000256" key="5">
    <source>
        <dbReference type="SAM" id="MobiDB-lite"/>
    </source>
</evidence>
<reference evidence="7" key="1">
    <citation type="submission" date="2022-08" db="EMBL/GenBank/DDBJ databases">
        <authorList>
            <person name="Dzunkova M."/>
            <person name="La Clair J."/>
            <person name="Tyml T."/>
            <person name="Doud D."/>
            <person name="Schulz F."/>
            <person name="Piquer S."/>
            <person name="Porcel Sanchis D."/>
            <person name="Osborn A."/>
            <person name="Robinson D."/>
            <person name="Louie K.B."/>
            <person name="Bowen B.P."/>
            <person name="Bowers R."/>
            <person name="Lee J."/>
            <person name="Arnau Llombart V."/>
            <person name="Diaz Villanueva W."/>
            <person name="Gosliner T."/>
            <person name="Northen T."/>
            <person name="Cheng J.-F."/>
            <person name="Burkart M.D."/>
            <person name="Woyke T."/>
        </authorList>
    </citation>
    <scope>NUCLEOTIDE SEQUENCE</scope>
    <source>
        <strain evidence="7">Df01</strain>
    </source>
</reference>
<dbReference type="PANTHER" id="PTHR14027">
    <property type="entry name" value="RNA POLYMERASE-ASSOCIATED PROTEIN CTR9"/>
    <property type="match status" value="1"/>
</dbReference>
<evidence type="ECO:0000256" key="3">
    <source>
        <dbReference type="PROSITE-ProRule" id="PRU00339"/>
    </source>
</evidence>